<dbReference type="InterPro" id="IPR019805">
    <property type="entry name" value="Heat_shock_protein_90_CS"/>
</dbReference>
<keyword evidence="2 5" id="KW-0547">Nucleotide-binding</keyword>
<gene>
    <name evidence="8" type="ORF">QBZ16_002817</name>
</gene>
<dbReference type="PANTHER" id="PTHR11528">
    <property type="entry name" value="HEAT SHOCK PROTEIN 90 FAMILY MEMBER"/>
    <property type="match status" value="1"/>
</dbReference>
<feature type="binding site" evidence="5">
    <location>
        <begin position="140"/>
        <end position="145"/>
    </location>
    <ligand>
        <name>ATP</name>
        <dbReference type="ChEBI" id="CHEBI:30616"/>
    </ligand>
</feature>
<dbReference type="GO" id="GO:0140662">
    <property type="term" value="F:ATP-dependent protein folding chaperone"/>
    <property type="evidence" value="ECO:0007669"/>
    <property type="project" value="InterPro"/>
</dbReference>
<dbReference type="GO" id="GO:0016887">
    <property type="term" value="F:ATP hydrolysis activity"/>
    <property type="evidence" value="ECO:0007669"/>
    <property type="project" value="InterPro"/>
</dbReference>
<evidence type="ECO:0000256" key="2">
    <source>
        <dbReference type="ARBA" id="ARBA00022741"/>
    </source>
</evidence>
<dbReference type="NCBIfam" id="NF003555">
    <property type="entry name" value="PRK05218.1"/>
    <property type="match status" value="1"/>
</dbReference>
<name>A0AAD9MNM9_PROWI</name>
<sequence length="771" mass="85704">MRSLIQIVPAEPAAGAPKEFRKGSEKRQFQAEVNRMLDILINSLYSNKDIFLRELISNAADALDKIRFLGLSNATELESGSELGIRVWADPARRVLSVRDTGVGMTRADLVANLGTVARSGTSAFLEQLQREGDLNLIGQFGVGFYSVYLVADYVEVVTKHNNGSQLVWESRADGEYAISEDDAAAAPLGRGTQINLHLKPDCDEYLQPAKLRELVERYSEFIPFPISIRTGGADGAGGVDPEGAANKDGEDSGDGDVEDDDEEDAKDDATDGSTTKDSSSSPPTWEVVNAAQPLWLRSPSEVTPEEHQKFYRALAKDERGEALAQAHFRAEGDVEFRALVYFPWRGAARLLRRPRVKLYVRRVLISEAPEGLLPRWLGWLVGVVDSDDMPLNVSRETLQLSQGLKVIRKKLVRKVVDTLRRLSDDALEAAQKLKELEENSAEDGAEDERASLRARVAKYATIWREYGRAIKLGAIEEKQQRRRVLPLLRFRSSNATGEELTSLEAYVGRMRPGQERIYYVTGPSAAEVARSPFARALTERGYEVLYLTEPLDEYLTQQVTEYEGRDLVNASKDDLKLPEDEADKEREAARKKEFKAFTRWWKKLLTPSQPVEAVRLSRRARGADAPPCLVAANKFGWSAQMERIAAAQAVAGQGAEAARWQRGLRVLEINPDHAVVRELRARVAADPDAPATKNRAMVLYETCLLESGYSVEDLPAFGARVRHLLGADLGLAGPEPEPPASKLDEAKKEEEEKEKKEAAVEEEEEAHDEL</sequence>
<dbReference type="Gene3D" id="1.20.120.790">
    <property type="entry name" value="Heat shock protein 90, C-terminal domain"/>
    <property type="match status" value="1"/>
</dbReference>
<dbReference type="SMART" id="SM00387">
    <property type="entry name" value="HATPase_c"/>
    <property type="match status" value="1"/>
</dbReference>
<accession>A0AAD9MNM9</accession>
<evidence type="ECO:0000313" key="8">
    <source>
        <dbReference type="EMBL" id="KAK2079126.1"/>
    </source>
</evidence>
<dbReference type="SUPFAM" id="SSF110942">
    <property type="entry name" value="HSP90 C-terminal domain"/>
    <property type="match status" value="1"/>
</dbReference>
<dbReference type="InterPro" id="IPR037196">
    <property type="entry name" value="HSP90_C"/>
</dbReference>
<dbReference type="InterPro" id="IPR001404">
    <property type="entry name" value="Hsp90_fam"/>
</dbReference>
<dbReference type="InterPro" id="IPR020575">
    <property type="entry name" value="Hsp90_N"/>
</dbReference>
<evidence type="ECO:0000313" key="9">
    <source>
        <dbReference type="Proteomes" id="UP001255856"/>
    </source>
</evidence>
<feature type="region of interest" description="Disordered" evidence="6">
    <location>
        <begin position="730"/>
        <end position="771"/>
    </location>
</feature>
<proteinExistence type="inferred from homology"/>
<feature type="compositionally biased region" description="Low complexity" evidence="6">
    <location>
        <begin position="272"/>
        <end position="285"/>
    </location>
</feature>
<feature type="binding site" evidence="5">
    <location>
        <begin position="120"/>
        <end position="121"/>
    </location>
    <ligand>
        <name>ATP</name>
        <dbReference type="ChEBI" id="CHEBI:30616"/>
    </ligand>
</feature>
<dbReference type="InterPro" id="IPR003594">
    <property type="entry name" value="HATPase_dom"/>
</dbReference>
<dbReference type="InterPro" id="IPR020568">
    <property type="entry name" value="Ribosomal_Su5_D2-typ_SF"/>
</dbReference>
<feature type="binding site" evidence="5">
    <location>
        <position position="396"/>
    </location>
    <ligand>
        <name>ATP</name>
        <dbReference type="ChEBI" id="CHEBI:30616"/>
    </ligand>
</feature>
<keyword evidence="9" id="KW-1185">Reference proteome</keyword>
<dbReference type="SUPFAM" id="SSF55874">
    <property type="entry name" value="ATPase domain of HSP90 chaperone/DNA topoisomerase II/histidine kinase"/>
    <property type="match status" value="1"/>
</dbReference>
<dbReference type="PRINTS" id="PR00775">
    <property type="entry name" value="HEATSHOCK90"/>
</dbReference>
<dbReference type="PROSITE" id="PS00298">
    <property type="entry name" value="HSP90"/>
    <property type="match status" value="1"/>
</dbReference>
<dbReference type="HAMAP" id="MF_00505">
    <property type="entry name" value="HSP90"/>
    <property type="match status" value="1"/>
</dbReference>
<evidence type="ECO:0000256" key="5">
    <source>
        <dbReference type="PIRSR" id="PIRSR002583-1"/>
    </source>
</evidence>
<evidence type="ECO:0000256" key="4">
    <source>
        <dbReference type="ARBA" id="ARBA00023186"/>
    </source>
</evidence>
<dbReference type="Gene3D" id="3.30.565.10">
    <property type="entry name" value="Histidine kinase-like ATPase, C-terminal domain"/>
    <property type="match status" value="1"/>
</dbReference>
<feature type="compositionally biased region" description="Basic and acidic residues" evidence="6">
    <location>
        <begin position="743"/>
        <end position="760"/>
    </location>
</feature>
<feature type="binding site" evidence="5">
    <location>
        <position position="54"/>
    </location>
    <ligand>
        <name>ATP</name>
        <dbReference type="ChEBI" id="CHEBI:30616"/>
    </ligand>
</feature>
<dbReference type="AlphaFoldDB" id="A0AAD9MNM9"/>
<protein>
    <recommendedName>
        <fullName evidence="7">Histidine kinase/HSP90-like ATPase domain-containing protein</fullName>
    </recommendedName>
</protein>
<dbReference type="GO" id="GO:0005524">
    <property type="term" value="F:ATP binding"/>
    <property type="evidence" value="ECO:0007669"/>
    <property type="project" value="UniProtKB-KW"/>
</dbReference>
<feature type="binding site" evidence="5">
    <location>
        <position position="100"/>
    </location>
    <ligand>
        <name>ATP</name>
        <dbReference type="ChEBI" id="CHEBI:30616"/>
    </ligand>
</feature>
<feature type="binding site" evidence="5">
    <location>
        <position position="58"/>
    </location>
    <ligand>
        <name>ATP</name>
        <dbReference type="ChEBI" id="CHEBI:30616"/>
    </ligand>
</feature>
<dbReference type="SUPFAM" id="SSF54211">
    <property type="entry name" value="Ribosomal protein S5 domain 2-like"/>
    <property type="match status" value="1"/>
</dbReference>
<keyword evidence="3 5" id="KW-0067">ATP-binding</keyword>
<feature type="binding site" evidence="5">
    <location>
        <position position="105"/>
    </location>
    <ligand>
        <name>ATP</name>
        <dbReference type="ChEBI" id="CHEBI:30616"/>
    </ligand>
</feature>
<comment type="caution">
    <text evidence="8">The sequence shown here is derived from an EMBL/GenBank/DDBJ whole genome shotgun (WGS) entry which is preliminary data.</text>
</comment>
<reference evidence="8" key="1">
    <citation type="submission" date="2021-01" db="EMBL/GenBank/DDBJ databases">
        <authorList>
            <person name="Eckstrom K.M.E."/>
        </authorList>
    </citation>
    <scope>NUCLEOTIDE SEQUENCE</scope>
    <source>
        <strain evidence="8">UVCC 0001</strain>
    </source>
</reference>
<dbReference type="Proteomes" id="UP001255856">
    <property type="component" value="Unassembled WGS sequence"/>
</dbReference>
<evidence type="ECO:0000256" key="3">
    <source>
        <dbReference type="ARBA" id="ARBA00022840"/>
    </source>
</evidence>
<feature type="region of interest" description="Disordered" evidence="6">
    <location>
        <begin position="233"/>
        <end position="286"/>
    </location>
</feature>
<dbReference type="CDD" id="cd16927">
    <property type="entry name" value="HATPase_Hsp90-like"/>
    <property type="match status" value="1"/>
</dbReference>
<feature type="binding site" evidence="5">
    <location>
        <position position="193"/>
    </location>
    <ligand>
        <name>ATP</name>
        <dbReference type="ChEBI" id="CHEBI:30616"/>
    </ligand>
</feature>
<dbReference type="PIRSF" id="PIRSF002583">
    <property type="entry name" value="Hsp90"/>
    <property type="match status" value="1"/>
</dbReference>
<dbReference type="Gene3D" id="3.30.230.80">
    <property type="match status" value="1"/>
</dbReference>
<evidence type="ECO:0000259" key="7">
    <source>
        <dbReference type="SMART" id="SM00387"/>
    </source>
</evidence>
<organism evidence="8 9">
    <name type="scientific">Prototheca wickerhamii</name>
    <dbReference type="NCBI Taxonomy" id="3111"/>
    <lineage>
        <taxon>Eukaryota</taxon>
        <taxon>Viridiplantae</taxon>
        <taxon>Chlorophyta</taxon>
        <taxon>core chlorophytes</taxon>
        <taxon>Trebouxiophyceae</taxon>
        <taxon>Chlorellales</taxon>
        <taxon>Chlorellaceae</taxon>
        <taxon>Prototheca</taxon>
    </lineage>
</organism>
<evidence type="ECO:0000256" key="1">
    <source>
        <dbReference type="ARBA" id="ARBA00008239"/>
    </source>
</evidence>
<feature type="binding site" evidence="5">
    <location>
        <position position="113"/>
    </location>
    <ligand>
        <name>ATP</name>
        <dbReference type="ChEBI" id="CHEBI:30616"/>
    </ligand>
</feature>
<feature type="compositionally biased region" description="Acidic residues" evidence="6">
    <location>
        <begin position="761"/>
        <end position="771"/>
    </location>
</feature>
<feature type="compositionally biased region" description="Acidic residues" evidence="6">
    <location>
        <begin position="252"/>
        <end position="267"/>
    </location>
</feature>
<dbReference type="EMBL" id="JASFZW010000003">
    <property type="protein sequence ID" value="KAK2079126.1"/>
    <property type="molecule type" value="Genomic_DNA"/>
</dbReference>
<dbReference type="GO" id="GO:0051082">
    <property type="term" value="F:unfolded protein binding"/>
    <property type="evidence" value="ECO:0007669"/>
    <property type="project" value="InterPro"/>
</dbReference>
<comment type="similarity">
    <text evidence="1">Belongs to the heat shock protein 90 family.</text>
</comment>
<dbReference type="Pfam" id="PF00183">
    <property type="entry name" value="HSP90"/>
    <property type="match status" value="1"/>
</dbReference>
<dbReference type="FunFam" id="3.30.565.10:FF:000005">
    <property type="entry name" value="Heat shock protein 90"/>
    <property type="match status" value="1"/>
</dbReference>
<feature type="domain" description="Histidine kinase/HSP90-like ATPase" evidence="7">
    <location>
        <begin position="47"/>
        <end position="203"/>
    </location>
</feature>
<evidence type="ECO:0000256" key="6">
    <source>
        <dbReference type="SAM" id="MobiDB-lite"/>
    </source>
</evidence>
<keyword evidence="4" id="KW-0143">Chaperone</keyword>
<dbReference type="InterPro" id="IPR036890">
    <property type="entry name" value="HATPase_C_sf"/>
</dbReference>
<dbReference type="Gene3D" id="3.40.50.11260">
    <property type="match status" value="1"/>
</dbReference>